<keyword evidence="1" id="KW-0802">TPR repeat</keyword>
<feature type="repeat" description="TPR" evidence="1">
    <location>
        <begin position="627"/>
        <end position="660"/>
    </location>
</feature>
<dbReference type="InterPro" id="IPR053137">
    <property type="entry name" value="NLR-like"/>
</dbReference>
<name>A0AAD6GI37_9EURO</name>
<protein>
    <recommendedName>
        <fullName evidence="2">Nucleoside phosphorylase domain-containing protein</fullName>
    </recommendedName>
</protein>
<dbReference type="Pfam" id="PF13374">
    <property type="entry name" value="TPR_10"/>
    <property type="match status" value="2"/>
</dbReference>
<dbReference type="EMBL" id="JAQIZZ010000003">
    <property type="protein sequence ID" value="KAJ5546496.1"/>
    <property type="molecule type" value="Genomic_DNA"/>
</dbReference>
<dbReference type="Proteomes" id="UP001220324">
    <property type="component" value="Unassembled WGS sequence"/>
</dbReference>
<organism evidence="3 4">
    <name type="scientific">Penicillium frequentans</name>
    <dbReference type="NCBI Taxonomy" id="3151616"/>
    <lineage>
        <taxon>Eukaryota</taxon>
        <taxon>Fungi</taxon>
        <taxon>Dikarya</taxon>
        <taxon>Ascomycota</taxon>
        <taxon>Pezizomycotina</taxon>
        <taxon>Eurotiomycetes</taxon>
        <taxon>Eurotiomycetidae</taxon>
        <taxon>Eurotiales</taxon>
        <taxon>Aspergillaceae</taxon>
        <taxon>Penicillium</taxon>
    </lineage>
</organism>
<dbReference type="AlphaFoldDB" id="A0AAD6GI37"/>
<feature type="repeat" description="TPR" evidence="1">
    <location>
        <begin position="795"/>
        <end position="828"/>
    </location>
</feature>
<evidence type="ECO:0000259" key="2">
    <source>
        <dbReference type="Pfam" id="PF01048"/>
    </source>
</evidence>
<keyword evidence="4" id="KW-1185">Reference proteome</keyword>
<dbReference type="InterPro" id="IPR035994">
    <property type="entry name" value="Nucleoside_phosphorylase_sf"/>
</dbReference>
<dbReference type="PANTHER" id="PTHR46082">
    <property type="entry name" value="ATP/GTP-BINDING PROTEIN-RELATED"/>
    <property type="match status" value="1"/>
</dbReference>
<accession>A0AAD6GI37</accession>
<feature type="domain" description="Nucleoside phosphorylase" evidence="2">
    <location>
        <begin position="14"/>
        <end position="266"/>
    </location>
</feature>
<proteinExistence type="predicted"/>
<dbReference type="SUPFAM" id="SSF48452">
    <property type="entry name" value="TPR-like"/>
    <property type="match status" value="2"/>
</dbReference>
<reference evidence="3 4" key="1">
    <citation type="journal article" date="2023" name="IMA Fungus">
        <title>Comparative genomic study of the Penicillium genus elucidates a diverse pangenome and 15 lateral gene transfer events.</title>
        <authorList>
            <person name="Petersen C."/>
            <person name="Sorensen T."/>
            <person name="Nielsen M.R."/>
            <person name="Sondergaard T.E."/>
            <person name="Sorensen J.L."/>
            <person name="Fitzpatrick D.A."/>
            <person name="Frisvad J.C."/>
            <person name="Nielsen K.L."/>
        </authorList>
    </citation>
    <scope>NUCLEOTIDE SEQUENCE [LARGE SCALE GENOMIC DNA]</scope>
    <source>
        <strain evidence="3 4">IBT 35679</strain>
    </source>
</reference>
<evidence type="ECO:0000256" key="1">
    <source>
        <dbReference type="PROSITE-ProRule" id="PRU00339"/>
    </source>
</evidence>
<feature type="repeat" description="TPR" evidence="1">
    <location>
        <begin position="669"/>
        <end position="702"/>
    </location>
</feature>
<feature type="repeat" description="TPR" evidence="1">
    <location>
        <begin position="753"/>
        <end position="786"/>
    </location>
</feature>
<dbReference type="SUPFAM" id="SSF53167">
    <property type="entry name" value="Purine and uridine phosphorylases"/>
    <property type="match status" value="1"/>
</dbReference>
<dbReference type="Gene3D" id="3.40.50.300">
    <property type="entry name" value="P-loop containing nucleotide triphosphate hydrolases"/>
    <property type="match status" value="1"/>
</dbReference>
<dbReference type="PROSITE" id="PS50005">
    <property type="entry name" value="TPR"/>
    <property type="match status" value="6"/>
</dbReference>
<dbReference type="InterPro" id="IPR011990">
    <property type="entry name" value="TPR-like_helical_dom_sf"/>
</dbReference>
<gene>
    <name evidence="3" type="ORF">N7494_004081</name>
</gene>
<dbReference type="Gene3D" id="3.40.50.1580">
    <property type="entry name" value="Nucleoside phosphorylase domain"/>
    <property type="match status" value="1"/>
</dbReference>
<dbReference type="PRINTS" id="PR00381">
    <property type="entry name" value="KINESINLIGHT"/>
</dbReference>
<comment type="caution">
    <text evidence="3">The sequence shown here is derived from an EMBL/GenBank/DDBJ whole genome shotgun (WGS) entry which is preliminary data.</text>
</comment>
<dbReference type="InterPro" id="IPR000845">
    <property type="entry name" value="Nucleoside_phosphorylase_d"/>
</dbReference>
<feature type="repeat" description="TPR" evidence="1">
    <location>
        <begin position="837"/>
        <end position="870"/>
    </location>
</feature>
<feature type="repeat" description="TPR" evidence="1">
    <location>
        <begin position="879"/>
        <end position="912"/>
    </location>
</feature>
<evidence type="ECO:0000313" key="3">
    <source>
        <dbReference type="EMBL" id="KAJ5546496.1"/>
    </source>
</evidence>
<dbReference type="Gene3D" id="1.25.40.10">
    <property type="entry name" value="Tetratricopeptide repeat domain"/>
    <property type="match status" value="3"/>
</dbReference>
<dbReference type="SMART" id="SM00028">
    <property type="entry name" value="TPR"/>
    <property type="match status" value="8"/>
</dbReference>
<dbReference type="PANTHER" id="PTHR46082:SF6">
    <property type="entry name" value="AAA+ ATPASE DOMAIN-CONTAINING PROTEIN-RELATED"/>
    <property type="match status" value="1"/>
</dbReference>
<evidence type="ECO:0000313" key="4">
    <source>
        <dbReference type="Proteomes" id="UP001220324"/>
    </source>
</evidence>
<sequence length="978" mass="108447">MAAKAILSHDDYTVGWICALPLEMAAAKLMLDTIHPRLPYPSTDQNNYILGNIEEHNIVIVCLPGGTYGVVPAAIVAMQLLSTFSSIRFGLLVGIGGGVPSSNIDIRLGDIVRTGMLNRPPKVLLTALATIQAHHLIEDSRVVEFISDIDNKIPRHKAATFTRPTQEDYLYQAEYDHGASDTCVDCDPSKLISRPSRDYSEPVIHYGLIGSANRVMKNGRMRDQLAQDLGIYCVEMEAAGLMNDFQSLVIRGICDYADSHKNKDWQGYAAAVAAAYAKELLLVVPFTQIDNTRTARDALSNSIDRFKIPLDLTAVPVIENFVGRQAELDLLWQFYKPIDSQRRKIAVLHGLGGIGKTQLAVQFAREHQHEFTAVFWLNGKDRGTLLQSLSSVLPRLPGQTNTIEAIGDDELDGVGNAYDIQKFFPATDHGSILITSRLPGLIEEFKAKSVLINRLASSEAIRLLLKNSGLSEDSTSKDLKGSVDTLALAHRLDGLPLAIVIAAAFMRQTGTSITQYLEFYQESWSDLQSQSSPGRYVKPLIAFSLLETKQQEGSYAIHPVVQDWCFHIASTTKDVTPSQLSKLALISVGWIVPSESDRDYSELQQRLIPHANYVQHVQLHRENNTIWGAYLGLGDLYSDQGKLKEAEEMYQRALAGYEKALGPDHPATLNTMNSLGILYKHQGDLKGAEEMYQRALAGKEKTLGPYHASTLNTVNNLGILYKNQGKLNEAEKMYLRDLTGCEKTLGPDHTSTLDTMNNLGNLYKSLGNMKRAEELYQRALAGYEKALGPDHTSTLNTMNNLGNLYSDQGKLENAEEIYQRALAGYEKALGPDHESTLDTMSNLGIFYKHQGKLEQAEELYQRALVGYEKALGPDHISTLDTMNNLGNLYSDQGRLEDAEEIYQRALAGYEEILGLDHTSTLETMNNLGLLYSDQGKLKETEEIYQRALVGYEKALGPDHNLIQGALEQLDMLNITDED</sequence>
<dbReference type="GO" id="GO:0009116">
    <property type="term" value="P:nucleoside metabolic process"/>
    <property type="evidence" value="ECO:0007669"/>
    <property type="project" value="InterPro"/>
</dbReference>
<dbReference type="Pfam" id="PF13424">
    <property type="entry name" value="TPR_12"/>
    <property type="match status" value="3"/>
</dbReference>
<dbReference type="GO" id="GO:0003824">
    <property type="term" value="F:catalytic activity"/>
    <property type="evidence" value="ECO:0007669"/>
    <property type="project" value="InterPro"/>
</dbReference>
<dbReference type="Pfam" id="PF01048">
    <property type="entry name" value="PNP_UDP_1"/>
    <property type="match status" value="1"/>
</dbReference>
<dbReference type="InterPro" id="IPR027417">
    <property type="entry name" value="P-loop_NTPase"/>
</dbReference>
<dbReference type="InterPro" id="IPR019734">
    <property type="entry name" value="TPR_rpt"/>
</dbReference>
<dbReference type="SUPFAM" id="SSF52540">
    <property type="entry name" value="P-loop containing nucleoside triphosphate hydrolases"/>
    <property type="match status" value="1"/>
</dbReference>